<dbReference type="Proteomes" id="UP000001978">
    <property type="component" value="Chromosome"/>
</dbReference>
<evidence type="ECO:0000313" key="3">
    <source>
        <dbReference type="Proteomes" id="UP000001978"/>
    </source>
</evidence>
<feature type="transmembrane region" description="Helical" evidence="1">
    <location>
        <begin position="33"/>
        <end position="52"/>
    </location>
</feature>
<keyword evidence="1" id="KW-0812">Transmembrane</keyword>
<proteinExistence type="predicted"/>
<dbReference type="EnsemblBacteria" id="CAJ70103">
    <property type="protein sequence ID" value="CAJ70103"/>
    <property type="gene ID" value="CD630_32060"/>
</dbReference>
<reference evidence="2 3" key="1">
    <citation type="journal article" date="2006" name="Nat. Genet.">
        <title>The multidrug-resistant human pathogen Clostridium difficile has a highly mobile, mosaic genome.</title>
        <authorList>
            <person name="Sebaihia M."/>
            <person name="Wren B.W."/>
            <person name="Mullany P."/>
            <person name="Fairweather N.F."/>
            <person name="Minton N."/>
            <person name="Stabler R."/>
            <person name="Thomson N.R."/>
            <person name="Roberts A.P."/>
            <person name="Cerdeno-Tarraga A.M."/>
            <person name="Wang H."/>
            <person name="Holden M.T.G."/>
            <person name="Wright A."/>
            <person name="Churcher C."/>
            <person name="Quail M.A."/>
            <person name="Baker S."/>
            <person name="Bason N."/>
            <person name="Brooks K."/>
            <person name="Chillingworth T."/>
            <person name="Cronin A."/>
            <person name="Davis P."/>
            <person name="Dowd L."/>
            <person name="Fraser A."/>
            <person name="Feltwell T."/>
            <person name="Hance Z."/>
            <person name="Holroyd S."/>
            <person name="Jagels K."/>
            <person name="Moule S."/>
            <person name="Mungall K."/>
            <person name="Price C."/>
            <person name="Rabbinowitsch R."/>
            <person name="Sharp S."/>
            <person name="Simmonds M."/>
            <person name="Steven K."/>
            <person name="Unwin L."/>
            <person name="Whithead S."/>
            <person name="Dupuy B."/>
            <person name="Dougan G."/>
            <person name="Barrell B.and.Parkhill.J."/>
        </authorList>
    </citation>
    <scope>NUCLEOTIDE SEQUENCE [LARGE SCALE GENOMIC DNA]</scope>
    <source>
        <strain evidence="2 3">630</strain>
    </source>
</reference>
<name>Q17ZV0_CLOD6</name>
<evidence type="ECO:0000256" key="1">
    <source>
        <dbReference type="SAM" id="Phobius"/>
    </source>
</evidence>
<gene>
    <name evidence="2" type="ordered locus">CD630_32060</name>
</gene>
<sequence>MMKKIIKSFTFWFFLIALFEIYMHQIGQDSKSIVLIGLNPILSIISRVDSFFVFMDSGMQIPCRTITGSISIYWYIASILSFLIYGIILDLIRIVISKIGNKTK</sequence>
<dbReference type="OrthoDB" id="2084342at2"/>
<dbReference type="KEGG" id="cdf:CD630_32060"/>
<keyword evidence="1" id="KW-0472">Membrane</keyword>
<accession>Q17ZV0</accession>
<dbReference type="BioCyc" id="PDIF272563:G12WB-3372-MONOMER"/>
<organism evidence="2 3">
    <name type="scientific">Clostridioides difficile (strain 630)</name>
    <name type="common">Peptoclostridium difficile</name>
    <dbReference type="NCBI Taxonomy" id="272563"/>
    <lineage>
        <taxon>Bacteria</taxon>
        <taxon>Bacillati</taxon>
        <taxon>Bacillota</taxon>
        <taxon>Clostridia</taxon>
        <taxon>Peptostreptococcales</taxon>
        <taxon>Peptostreptococcaceae</taxon>
        <taxon>Clostridioides</taxon>
    </lineage>
</organism>
<protein>
    <submittedName>
        <fullName evidence="2">Membrane protein</fullName>
    </submittedName>
</protein>
<evidence type="ECO:0000313" key="2">
    <source>
        <dbReference type="EMBL" id="CAJ70103.1"/>
    </source>
</evidence>
<feature type="transmembrane region" description="Helical" evidence="1">
    <location>
        <begin position="72"/>
        <end position="96"/>
    </location>
</feature>
<dbReference type="EMBL" id="AM180355">
    <property type="protein sequence ID" value="CAJ70103.1"/>
    <property type="molecule type" value="Genomic_DNA"/>
</dbReference>
<keyword evidence="1" id="KW-1133">Transmembrane helix</keyword>
<dbReference type="AlphaFoldDB" id="Q17ZV0"/>
<dbReference type="eggNOG" id="ENOG5030H56">
    <property type="taxonomic scope" value="Bacteria"/>
</dbReference>